<proteinExistence type="predicted"/>
<dbReference type="Proteomes" id="UP000510650">
    <property type="component" value="Plasmid pRHBSTW-00398_2"/>
</dbReference>
<dbReference type="RefSeq" id="WP_024196083.1">
    <property type="nucleotide sequence ID" value="NZ_AP026941.1"/>
</dbReference>
<reference evidence="5 7" key="1">
    <citation type="submission" date="2017-04" db="EMBL/GenBank/DDBJ databases">
        <title>Emergence of KPC-2-producing Citrobacter isolates from sediments of a Chinese river.</title>
        <authorList>
            <person name="Zheng B."/>
        </authorList>
    </citation>
    <scope>NUCLEOTIDE SEQUENCE [LARGE SCALE GENOMIC DNA]</scope>
    <source>
        <strain evidence="5 7">C191</strain>
    </source>
</reference>
<reference evidence="8" key="3">
    <citation type="submission" date="2020-06" db="EMBL/GenBank/DDBJ databases">
        <title>REHAB project genomes.</title>
        <authorList>
            <person name="Shaw L.P."/>
        </authorList>
    </citation>
    <scope>NUCLEOTIDE SEQUENCE [LARGE SCALE GENOMIC DNA]</scope>
    <source>
        <strain evidence="8">RHBSTW-00398</strain>
        <plasmid evidence="8">prhbstw-00398_2</plasmid>
    </source>
</reference>
<dbReference type="EMBL" id="ABBJDF010000010">
    <property type="protein sequence ID" value="EHT9939037.1"/>
    <property type="molecule type" value="Genomic_DNA"/>
</dbReference>
<geneLocation type="plasmid" evidence="6">
    <name>pRHBSTW-00398_2</name>
</geneLocation>
<protein>
    <submittedName>
        <fullName evidence="5">Uncharacterized protein</fullName>
    </submittedName>
</protein>
<dbReference type="EMBL" id="DAESCB010000023">
    <property type="protein sequence ID" value="HBH7044464.1"/>
    <property type="molecule type" value="Genomic_DNA"/>
</dbReference>
<dbReference type="Proteomes" id="UP001169574">
    <property type="component" value="Unassembled WGS sequence"/>
</dbReference>
<organism evidence="5 7">
    <name type="scientific">Citrobacter freundii</name>
    <dbReference type="NCBI Taxonomy" id="546"/>
    <lineage>
        <taxon>Bacteria</taxon>
        <taxon>Pseudomonadati</taxon>
        <taxon>Pseudomonadota</taxon>
        <taxon>Gammaproteobacteria</taxon>
        <taxon>Enterobacterales</taxon>
        <taxon>Enterobacteriaceae</taxon>
        <taxon>Citrobacter</taxon>
        <taxon>Citrobacter freundii complex</taxon>
    </lineage>
</organism>
<evidence type="ECO:0000313" key="6">
    <source>
        <dbReference type="EMBL" id="QLO16708.1"/>
    </source>
</evidence>
<evidence type="ECO:0000313" key="2">
    <source>
        <dbReference type="EMBL" id="ELV3681896.1"/>
    </source>
</evidence>
<dbReference type="EMBL" id="ABLGCN030000013">
    <property type="protein sequence ID" value="EMM7459587.1"/>
    <property type="molecule type" value="Genomic_DNA"/>
</dbReference>
<dbReference type="Proteomes" id="UP001279522">
    <property type="component" value="Unassembled WGS sequence"/>
</dbReference>
<dbReference type="AlphaFoldDB" id="A0A241QJE4"/>
<sequence length="112" mass="12719">MKTLKCSHNRAMLMPAHKIPAVLVNDDPKNIVTDELLRKYGTRMTLDEACSEIGVKSDSVAKRIGQVRYRHYALTRQLESARVFSGKNSFFWTESIARIISEGNSDEISIFN</sequence>
<reference evidence="1" key="6">
    <citation type="submission" date="2021-07" db="EMBL/GenBank/DDBJ databases">
        <authorList>
            <consortium name="Clinical and Environmental Microbiology Branch: Whole genome sequencing antimicrobial resistance pathogens in the healthcare setting"/>
        </authorList>
    </citation>
    <scope>NUCLEOTIDE SEQUENCE</scope>
    <source>
        <strain evidence="1">2021DK-00049</strain>
        <strain evidence="2">2023GN-00287</strain>
        <strain evidence="3">Whole organism</strain>
    </source>
</reference>
<accession>A0A241QJE4</accession>
<evidence type="ECO:0000313" key="5">
    <source>
        <dbReference type="EMBL" id="OYQ98349.1"/>
    </source>
</evidence>
<name>A0A241QJE4_CITFR</name>
<dbReference type="EMBL" id="ABOSXX010000031">
    <property type="protein sequence ID" value="ELV3681896.1"/>
    <property type="molecule type" value="Genomic_DNA"/>
</dbReference>
<dbReference type="EMBL" id="NEFA01000036">
    <property type="protein sequence ID" value="OYQ98349.1"/>
    <property type="molecule type" value="Genomic_DNA"/>
</dbReference>
<evidence type="ECO:0000313" key="7">
    <source>
        <dbReference type="Proteomes" id="UP000215827"/>
    </source>
</evidence>
<keyword evidence="6" id="KW-0614">Plasmid</keyword>
<reference evidence="6" key="4">
    <citation type="journal article" date="2021" name="Microb. Genom.">
        <title>A genomic epidemiological study shows that prevalence of antimicrobial resistance in Enterobacterales is associated with the livestock host, as well as antimicrobial usage.</title>
        <authorList>
            <person name="AbuOun M."/>
            <person name="Jones H."/>
            <person name="Stubberfield E."/>
            <person name="Gilson D."/>
            <person name="Shaw L.P."/>
            <person name="Hubbard A.T.M."/>
            <person name="Chau K.K."/>
            <person name="Sebra R."/>
            <person name="Peto T.E.A."/>
            <person name="Crook D.W."/>
            <person name="Read D.S."/>
            <person name="Gweon H.S."/>
            <person name="Walker A.S."/>
            <person name="Stoesser N."/>
            <person name="Smith R.P."/>
            <person name="Anjum M.F."/>
            <person name="On Behalf Of The Rehab Consortium."/>
        </authorList>
    </citation>
    <scope>NUCLEOTIDE SEQUENCE</scope>
    <source>
        <strain evidence="6">RHBSTW-00398</strain>
    </source>
</reference>
<dbReference type="Proteomes" id="UP000885148">
    <property type="component" value="Unassembled WGS sequence"/>
</dbReference>
<geneLocation type="plasmid" evidence="8">
    <name>prhbstw-00398_2</name>
</geneLocation>
<evidence type="ECO:0000313" key="1">
    <source>
        <dbReference type="EMBL" id="EHT9939037.1"/>
    </source>
</evidence>
<dbReference type="Proteomes" id="UP000215827">
    <property type="component" value="Unassembled WGS sequence"/>
</dbReference>
<evidence type="ECO:0000313" key="4">
    <source>
        <dbReference type="EMBL" id="HBH7044464.1"/>
    </source>
</evidence>
<gene>
    <name evidence="5" type="ORF">B9P89_22715</name>
    <name evidence="6" type="ORF">HV183_25355</name>
    <name evidence="4" type="ORF">KV121_004601</name>
    <name evidence="1" type="ORF">KY227_002106</name>
    <name evidence="3" type="ORF">P7U51_004155</name>
    <name evidence="2" type="ORF">SGX49_004386</name>
</gene>
<evidence type="ECO:0000313" key="3">
    <source>
        <dbReference type="EMBL" id="EMM7459587.1"/>
    </source>
</evidence>
<reference evidence="4" key="2">
    <citation type="journal article" date="2018" name="Genome Biol.">
        <title>SKESA: strategic k-mer extension for scrupulous assemblies.</title>
        <authorList>
            <person name="Souvorov A."/>
            <person name="Agarwala R."/>
            <person name="Lipman D.J."/>
        </authorList>
    </citation>
    <scope>NUCLEOTIDE SEQUENCE</scope>
    <source>
        <strain evidence="4">91871</strain>
    </source>
</reference>
<evidence type="ECO:0000313" key="8">
    <source>
        <dbReference type="Proteomes" id="UP000510650"/>
    </source>
</evidence>
<dbReference type="EMBL" id="CP055539">
    <property type="protein sequence ID" value="QLO16708.1"/>
    <property type="molecule type" value="Genomic_DNA"/>
</dbReference>
<reference evidence="4" key="5">
    <citation type="submission" date="2021-07" db="EMBL/GenBank/DDBJ databases">
        <authorList>
            <consortium name="NCBI Pathogen Detection Project"/>
        </authorList>
    </citation>
    <scope>NUCLEOTIDE SEQUENCE</scope>
    <source>
        <strain evidence="4">91871</strain>
    </source>
</reference>